<evidence type="ECO:0000259" key="1">
    <source>
        <dbReference type="PROSITE" id="PS51201"/>
    </source>
</evidence>
<dbReference type="InterPro" id="IPR006037">
    <property type="entry name" value="RCK_C"/>
</dbReference>
<dbReference type="Pfam" id="PF02254">
    <property type="entry name" value="TrkA_N"/>
    <property type="match status" value="1"/>
</dbReference>
<dbReference type="GO" id="GO:0008324">
    <property type="term" value="F:monoatomic cation transmembrane transporter activity"/>
    <property type="evidence" value="ECO:0007669"/>
    <property type="project" value="InterPro"/>
</dbReference>
<evidence type="ECO:0000313" key="4">
    <source>
        <dbReference type="Proteomes" id="UP000287156"/>
    </source>
</evidence>
<dbReference type="PROSITE" id="PS51202">
    <property type="entry name" value="RCK_C"/>
    <property type="match status" value="1"/>
</dbReference>
<dbReference type="GO" id="GO:0006813">
    <property type="term" value="P:potassium ion transport"/>
    <property type="evidence" value="ECO:0007669"/>
    <property type="project" value="InterPro"/>
</dbReference>
<feature type="domain" description="RCK N-terminal" evidence="1">
    <location>
        <begin position="2"/>
        <end position="118"/>
    </location>
</feature>
<accession>A0A429XZW8</accession>
<dbReference type="InterPro" id="IPR036721">
    <property type="entry name" value="RCK_C_sf"/>
</dbReference>
<dbReference type="SUPFAM" id="SSF116726">
    <property type="entry name" value="TrkA C-terminal domain-like"/>
    <property type="match status" value="1"/>
</dbReference>
<sequence>MKKQYVVFGLGRFGGSLVKALAETDAEVLAVDMDYDRVQEHSSYATQAVQANAIDETVLRQLGVNNFDHAFVSFGDNIEASILTSLMLKELGVPIVWSKSQSDYHTKVLEKIGVDRVIQPERDIARRIAKHVVSDKLIDFIELSRHYSMAEIIASEKLHGKTLTQLHFRSKYRCILIGIQRGEEVIIAPTADVRIQKGDILFIIGQNSDIERLEEGV</sequence>
<keyword evidence="4" id="KW-1185">Reference proteome</keyword>
<dbReference type="PANTHER" id="PTHR43833:SF7">
    <property type="entry name" value="KTR SYSTEM POTASSIUM UPTAKE PROTEIN C"/>
    <property type="match status" value="1"/>
</dbReference>
<dbReference type="PANTHER" id="PTHR43833">
    <property type="entry name" value="POTASSIUM CHANNEL PROTEIN 2-RELATED-RELATED"/>
    <property type="match status" value="1"/>
</dbReference>
<dbReference type="Proteomes" id="UP000287156">
    <property type="component" value="Unassembled WGS sequence"/>
</dbReference>
<name>A0A429XZW8_9BACI</name>
<dbReference type="Pfam" id="PF02080">
    <property type="entry name" value="TrkA_C"/>
    <property type="match status" value="1"/>
</dbReference>
<reference evidence="3" key="1">
    <citation type="submission" date="2018-12" db="EMBL/GenBank/DDBJ databases">
        <authorList>
            <person name="Sun L."/>
            <person name="Chen Z."/>
        </authorList>
    </citation>
    <scope>NUCLEOTIDE SEQUENCE [LARGE SCALE GENOMIC DNA]</scope>
    <source>
        <strain evidence="3">3-2-2</strain>
    </source>
</reference>
<dbReference type="EMBL" id="QYTV02000004">
    <property type="protein sequence ID" value="RST74338.1"/>
    <property type="molecule type" value="Genomic_DNA"/>
</dbReference>
<dbReference type="OrthoDB" id="9776294at2"/>
<dbReference type="Gene3D" id="3.40.50.720">
    <property type="entry name" value="NAD(P)-binding Rossmann-like Domain"/>
    <property type="match status" value="1"/>
</dbReference>
<evidence type="ECO:0000259" key="2">
    <source>
        <dbReference type="PROSITE" id="PS51202"/>
    </source>
</evidence>
<dbReference type="Gene3D" id="3.30.70.1450">
    <property type="entry name" value="Regulator of K+ conductance, C-terminal domain"/>
    <property type="match status" value="1"/>
</dbReference>
<gene>
    <name evidence="3" type="ORF">D4T97_011760</name>
</gene>
<dbReference type="RefSeq" id="WP_126050904.1">
    <property type="nucleotide sequence ID" value="NZ_QYTV02000004.1"/>
</dbReference>
<dbReference type="PROSITE" id="PS51201">
    <property type="entry name" value="RCK_N"/>
    <property type="match status" value="1"/>
</dbReference>
<evidence type="ECO:0000313" key="3">
    <source>
        <dbReference type="EMBL" id="RST74338.1"/>
    </source>
</evidence>
<protein>
    <submittedName>
        <fullName evidence="3">TrkA family potassium uptake protein</fullName>
    </submittedName>
</protein>
<proteinExistence type="predicted"/>
<dbReference type="SUPFAM" id="SSF51735">
    <property type="entry name" value="NAD(P)-binding Rossmann-fold domains"/>
    <property type="match status" value="1"/>
</dbReference>
<organism evidence="3 4">
    <name type="scientific">Siminovitchia acidinfaciens</name>
    <dbReference type="NCBI Taxonomy" id="2321395"/>
    <lineage>
        <taxon>Bacteria</taxon>
        <taxon>Bacillati</taxon>
        <taxon>Bacillota</taxon>
        <taxon>Bacilli</taxon>
        <taxon>Bacillales</taxon>
        <taxon>Bacillaceae</taxon>
        <taxon>Siminovitchia</taxon>
    </lineage>
</organism>
<comment type="caution">
    <text evidence="3">The sequence shown here is derived from an EMBL/GenBank/DDBJ whole genome shotgun (WGS) entry which is preliminary data.</text>
</comment>
<dbReference type="InterPro" id="IPR003148">
    <property type="entry name" value="RCK_N"/>
</dbReference>
<dbReference type="InterPro" id="IPR050721">
    <property type="entry name" value="Trk_Ktr_HKT_K-transport"/>
</dbReference>
<dbReference type="AlphaFoldDB" id="A0A429XZW8"/>
<dbReference type="InterPro" id="IPR036291">
    <property type="entry name" value="NAD(P)-bd_dom_sf"/>
</dbReference>
<feature type="domain" description="RCK C-terminal" evidence="2">
    <location>
        <begin position="135"/>
        <end position="217"/>
    </location>
</feature>